<dbReference type="PANTHER" id="PTHR43004:SF19">
    <property type="entry name" value="BINDING MONOOXYGENASE, PUTATIVE (JCVI)-RELATED"/>
    <property type="match status" value="1"/>
</dbReference>
<dbReference type="GO" id="GO:0016709">
    <property type="term" value="F:oxidoreductase activity, acting on paired donors, with incorporation or reduction of molecular oxygen, NAD(P)H as one donor, and incorporation of one atom of oxygen"/>
    <property type="evidence" value="ECO:0007669"/>
    <property type="project" value="UniProtKB-ARBA"/>
</dbReference>
<evidence type="ECO:0000256" key="5">
    <source>
        <dbReference type="SAM" id="MobiDB-lite"/>
    </source>
</evidence>
<evidence type="ECO:0000256" key="2">
    <source>
        <dbReference type="ARBA" id="ARBA00022630"/>
    </source>
</evidence>
<comment type="cofactor">
    <cofactor evidence="1">
        <name>FAD</name>
        <dbReference type="ChEBI" id="CHEBI:57692"/>
    </cofactor>
</comment>
<dbReference type="Gene3D" id="3.50.50.60">
    <property type="entry name" value="FAD/NAD(P)-binding domain"/>
    <property type="match status" value="1"/>
</dbReference>
<accession>A0A165J323</accession>
<dbReference type="Gene3D" id="3.30.70.2450">
    <property type="match status" value="1"/>
</dbReference>
<sequence length="442" mass="48130">MATINGVGALSANGHAPVPANGSARPRPSVPTDPPQSVIIVGAGPVGLLVALRMAMLHVPVTILEMDAALNTSPRAAYYSRPAVVELKKAGVMDECREEGLTVGNVRWQTLDGRTITGLPSRDLPGDDRAVCVDQHRLGLIICRHLKEYGDKVKLLWNHKVVALSQDENSASVEVETPAGKKTFSASWVVGADGAGSSVRKLLGLPFEGHTWEEMVVATNVVFPFEKYGMWDSNFIVDPVHWALICRIAKGGVWRCSYGEVPGLTREEYIARQPMKYDAMFPKDAPRPLQYDMQMISPYKLHQRCAPTFRVGRVTLAGDAAHVCNPFGGLGLVGGLCDAGALSDCLEGILTGQASPSILDDYSRIRKQVWHDIINPTSSRNKVRLHTEDPEKAGETDPVLKEMKEAMAGDESTQQAYLDGGLKALMGIQFDFTTLWDKVKTD</sequence>
<dbReference type="Pfam" id="PF01494">
    <property type="entry name" value="FAD_binding_3"/>
    <property type="match status" value="1"/>
</dbReference>
<feature type="domain" description="FAD-binding" evidence="6">
    <location>
        <begin position="37"/>
        <end position="374"/>
    </location>
</feature>
<keyword evidence="2" id="KW-0285">Flavoprotein</keyword>
<protein>
    <submittedName>
        <fullName evidence="7">FAD/NAD(P)-binding domain-containing protein</fullName>
    </submittedName>
</protein>
<keyword evidence="3" id="KW-0274">FAD</keyword>
<evidence type="ECO:0000313" key="8">
    <source>
        <dbReference type="Proteomes" id="UP000076842"/>
    </source>
</evidence>
<dbReference type="SUPFAM" id="SSF51905">
    <property type="entry name" value="FAD/NAD(P)-binding domain"/>
    <property type="match status" value="1"/>
</dbReference>
<dbReference type="PRINTS" id="PR00420">
    <property type="entry name" value="RNGMNOXGNASE"/>
</dbReference>
<gene>
    <name evidence="7" type="ORF">CALCODRAFT_464369</name>
</gene>
<name>A0A165J323_9BASI</name>
<evidence type="ECO:0000256" key="4">
    <source>
        <dbReference type="ARBA" id="ARBA00023002"/>
    </source>
</evidence>
<organism evidence="7 8">
    <name type="scientific">Calocera cornea HHB12733</name>
    <dbReference type="NCBI Taxonomy" id="1353952"/>
    <lineage>
        <taxon>Eukaryota</taxon>
        <taxon>Fungi</taxon>
        <taxon>Dikarya</taxon>
        <taxon>Basidiomycota</taxon>
        <taxon>Agaricomycotina</taxon>
        <taxon>Dacrymycetes</taxon>
        <taxon>Dacrymycetales</taxon>
        <taxon>Dacrymycetaceae</taxon>
        <taxon>Calocera</taxon>
    </lineage>
</organism>
<dbReference type="InterPro" id="IPR050641">
    <property type="entry name" value="RIFMO-like"/>
</dbReference>
<dbReference type="EMBL" id="KV423924">
    <property type="protein sequence ID" value="KZT61306.1"/>
    <property type="molecule type" value="Genomic_DNA"/>
</dbReference>
<evidence type="ECO:0000259" key="6">
    <source>
        <dbReference type="Pfam" id="PF01494"/>
    </source>
</evidence>
<dbReference type="InParanoid" id="A0A165J323"/>
<reference evidence="7 8" key="1">
    <citation type="journal article" date="2016" name="Mol. Biol. Evol.">
        <title>Comparative Genomics of Early-Diverging Mushroom-Forming Fungi Provides Insights into the Origins of Lignocellulose Decay Capabilities.</title>
        <authorList>
            <person name="Nagy L.G."/>
            <person name="Riley R."/>
            <person name="Tritt A."/>
            <person name="Adam C."/>
            <person name="Daum C."/>
            <person name="Floudas D."/>
            <person name="Sun H."/>
            <person name="Yadav J.S."/>
            <person name="Pangilinan J."/>
            <person name="Larsson K.H."/>
            <person name="Matsuura K."/>
            <person name="Barry K."/>
            <person name="Labutti K."/>
            <person name="Kuo R."/>
            <person name="Ohm R.A."/>
            <person name="Bhattacharya S.S."/>
            <person name="Shirouzu T."/>
            <person name="Yoshinaga Y."/>
            <person name="Martin F.M."/>
            <person name="Grigoriev I.V."/>
            <person name="Hibbett D.S."/>
        </authorList>
    </citation>
    <scope>NUCLEOTIDE SEQUENCE [LARGE SCALE GENOMIC DNA]</scope>
    <source>
        <strain evidence="7 8">HHB12733</strain>
    </source>
</reference>
<dbReference type="STRING" id="1353952.A0A165J323"/>
<dbReference type="Proteomes" id="UP000076842">
    <property type="component" value="Unassembled WGS sequence"/>
</dbReference>
<keyword evidence="8" id="KW-1185">Reference proteome</keyword>
<keyword evidence="4" id="KW-0560">Oxidoreductase</keyword>
<dbReference type="OrthoDB" id="2690153at2759"/>
<dbReference type="GO" id="GO:0071949">
    <property type="term" value="F:FAD binding"/>
    <property type="evidence" value="ECO:0007669"/>
    <property type="project" value="InterPro"/>
</dbReference>
<feature type="region of interest" description="Disordered" evidence="5">
    <location>
        <begin position="15"/>
        <end position="36"/>
    </location>
</feature>
<dbReference type="PANTHER" id="PTHR43004">
    <property type="entry name" value="TRK SYSTEM POTASSIUM UPTAKE PROTEIN"/>
    <property type="match status" value="1"/>
</dbReference>
<proteinExistence type="predicted"/>
<dbReference type="InterPro" id="IPR002938">
    <property type="entry name" value="FAD-bd"/>
</dbReference>
<evidence type="ECO:0000313" key="7">
    <source>
        <dbReference type="EMBL" id="KZT61306.1"/>
    </source>
</evidence>
<dbReference type="AlphaFoldDB" id="A0A165J323"/>
<dbReference type="InterPro" id="IPR036188">
    <property type="entry name" value="FAD/NAD-bd_sf"/>
</dbReference>
<evidence type="ECO:0000256" key="1">
    <source>
        <dbReference type="ARBA" id="ARBA00001974"/>
    </source>
</evidence>
<evidence type="ECO:0000256" key="3">
    <source>
        <dbReference type="ARBA" id="ARBA00022827"/>
    </source>
</evidence>